<organism evidence="2">
    <name type="scientific">marine sediment metagenome</name>
    <dbReference type="NCBI Taxonomy" id="412755"/>
    <lineage>
        <taxon>unclassified sequences</taxon>
        <taxon>metagenomes</taxon>
        <taxon>ecological metagenomes</taxon>
    </lineage>
</organism>
<feature type="transmembrane region" description="Helical" evidence="1">
    <location>
        <begin position="126"/>
        <end position="147"/>
    </location>
</feature>
<protein>
    <submittedName>
        <fullName evidence="2">Uncharacterized protein</fullName>
    </submittedName>
</protein>
<dbReference type="EMBL" id="LAZR01002938">
    <property type="protein sequence ID" value="KKN23796.1"/>
    <property type="molecule type" value="Genomic_DNA"/>
</dbReference>
<evidence type="ECO:0000256" key="1">
    <source>
        <dbReference type="SAM" id="Phobius"/>
    </source>
</evidence>
<keyword evidence="1" id="KW-1133">Transmembrane helix</keyword>
<feature type="transmembrane region" description="Helical" evidence="1">
    <location>
        <begin position="23"/>
        <end position="46"/>
    </location>
</feature>
<comment type="caution">
    <text evidence="2">The sequence shown here is derived from an EMBL/GenBank/DDBJ whole genome shotgun (WGS) entry which is preliminary data.</text>
</comment>
<sequence length="195" mass="22073">MASNEEEKVKYDWKKLVKKHRKVFIAFIVGAIVAGIGCFLVIVWHIESSPLGGGGTWTLDQWSLGNVFGFGMLLLVFELLFVGVPALVFFGVCGYMWWRNLSTETKDEFKAEGKKKKWQSSNTTRGGGGSFGMFIVFCILVAIKGQWTTGFSILPYSWYVYTWFEAFAWMAIFIGIPAIIGVTVWYLTKNSKKEE</sequence>
<accession>A0A0F9RFG7</accession>
<dbReference type="AlphaFoldDB" id="A0A0F9RFG7"/>
<evidence type="ECO:0000313" key="2">
    <source>
        <dbReference type="EMBL" id="KKN23796.1"/>
    </source>
</evidence>
<gene>
    <name evidence="2" type="ORF">LCGC14_0901310</name>
</gene>
<proteinExistence type="predicted"/>
<name>A0A0F9RFG7_9ZZZZ</name>
<feature type="transmembrane region" description="Helical" evidence="1">
    <location>
        <begin position="167"/>
        <end position="187"/>
    </location>
</feature>
<keyword evidence="1" id="KW-0472">Membrane</keyword>
<feature type="transmembrane region" description="Helical" evidence="1">
    <location>
        <begin position="66"/>
        <end position="98"/>
    </location>
</feature>
<reference evidence="2" key="1">
    <citation type="journal article" date="2015" name="Nature">
        <title>Complex archaea that bridge the gap between prokaryotes and eukaryotes.</title>
        <authorList>
            <person name="Spang A."/>
            <person name="Saw J.H."/>
            <person name="Jorgensen S.L."/>
            <person name="Zaremba-Niedzwiedzka K."/>
            <person name="Martijn J."/>
            <person name="Lind A.E."/>
            <person name="van Eijk R."/>
            <person name="Schleper C."/>
            <person name="Guy L."/>
            <person name="Ettema T.J."/>
        </authorList>
    </citation>
    <scope>NUCLEOTIDE SEQUENCE</scope>
</reference>
<keyword evidence="1" id="KW-0812">Transmembrane</keyword>